<evidence type="ECO:0000313" key="13">
    <source>
        <dbReference type="Proteomes" id="UP001214603"/>
    </source>
</evidence>
<feature type="binding site" evidence="8">
    <location>
        <position position="375"/>
    </location>
    <ligand>
        <name>Ni(2+)</name>
        <dbReference type="ChEBI" id="CHEBI:49786"/>
        <label>1</label>
    </ligand>
</feature>
<feature type="binding site" evidence="8">
    <location>
        <position position="513"/>
    </location>
    <ligand>
        <name>Ni(2+)</name>
        <dbReference type="ChEBI" id="CHEBI:49786"/>
        <label>2</label>
    </ligand>
</feature>
<dbReference type="Gene3D" id="2.10.150.10">
    <property type="entry name" value="Urease, beta subunit"/>
    <property type="match status" value="1"/>
</dbReference>
<dbReference type="HAMAP" id="MF_01953">
    <property type="entry name" value="Urease_alpha"/>
    <property type="match status" value="1"/>
</dbReference>
<dbReference type="InterPro" id="IPR011612">
    <property type="entry name" value="Urease_alpha_N_dom"/>
</dbReference>
<dbReference type="NCBIfam" id="TIGR00193">
    <property type="entry name" value="urease_gam"/>
    <property type="match status" value="1"/>
</dbReference>
<dbReference type="InterPro" id="IPR032466">
    <property type="entry name" value="Metal_Hydrolase"/>
</dbReference>
<dbReference type="GO" id="GO:0043419">
    <property type="term" value="P:urea catabolic process"/>
    <property type="evidence" value="ECO:0007669"/>
    <property type="project" value="InterPro"/>
</dbReference>
<dbReference type="EMBL" id="CP119941">
    <property type="protein sequence ID" value="WFD04335.1"/>
    <property type="molecule type" value="Genomic_DNA"/>
</dbReference>
<evidence type="ECO:0000256" key="8">
    <source>
        <dbReference type="PIRSR" id="PIRSR001222-51"/>
    </source>
</evidence>
<dbReference type="InterPro" id="IPR002019">
    <property type="entry name" value="Urease_beta-like"/>
</dbReference>
<dbReference type="PRINTS" id="PR01752">
    <property type="entry name" value="UREASE"/>
</dbReference>
<comment type="catalytic activity">
    <reaction evidence="6">
        <text>urea + 2 H2O + H(+) = hydrogencarbonate + 2 NH4(+)</text>
        <dbReference type="Rhea" id="RHEA:20557"/>
        <dbReference type="ChEBI" id="CHEBI:15377"/>
        <dbReference type="ChEBI" id="CHEBI:15378"/>
        <dbReference type="ChEBI" id="CHEBI:16199"/>
        <dbReference type="ChEBI" id="CHEBI:17544"/>
        <dbReference type="ChEBI" id="CHEBI:28938"/>
        <dbReference type="EC" id="3.5.1.5"/>
    </reaction>
</comment>
<accession>A0AAF0E313</accession>
<protein>
    <recommendedName>
        <fullName evidence="2 6">Urease</fullName>
        <ecNumber evidence="2 6">3.5.1.5</ecNumber>
    </recommendedName>
    <alternativeName>
        <fullName evidence="6">Urea amidohydrolase</fullName>
    </alternativeName>
</protein>
<dbReference type="NCBIfam" id="NF009686">
    <property type="entry name" value="PRK13207.1"/>
    <property type="match status" value="1"/>
</dbReference>
<dbReference type="PANTHER" id="PTHR33569:SF1">
    <property type="entry name" value="UREASE"/>
    <property type="match status" value="1"/>
</dbReference>
<dbReference type="InterPro" id="IPR011059">
    <property type="entry name" value="Metal-dep_hydrolase_composite"/>
</dbReference>
<keyword evidence="13" id="KW-1185">Reference proteome</keyword>
<dbReference type="InterPro" id="IPR036463">
    <property type="entry name" value="Urease_gamma_sf"/>
</dbReference>
<sequence length="812" mass="87405">MHLLPRERDKLLLRQAGLLAQQRLSRGLRLSMTEAIALLSVVLHERIRDGHTSVSSLMQFGKTILGYRHVKPGVAQILHEVMVEGTFIDGTFLVTLVDPVCSPNGNLSAALYGSGLAVPSDDIFPDIKTPEGPIPGRFVAADAPPIVLFPGYTRVSVQMTNTGDRAVQVGSHFPLLKVNPALVFPRELAQGRKLDVAAGTAIRFEPGDSKRVTLVDSTVRHHQLQAHGKQEVPADAPKPFELSREAYATLYGPTVGDRVRLADTDLWAVVERDYAMYGDECTFGGGKVVRDGMGQASGWSARDVLDTVVTNALIIDYTGIIKADIGIKDGLIAGIGKAGNPDTMQGVSPNMAIGSCTEVVAGEGLLVTAGGIDTHVHMLSMDMCEEGLANGITTLVGGGTGPSAGTRATTCTPGPWHIKTMLQGVDSLPLNFLFSGKGNDSRPQALREQVEAGAAALKVHEDWGAMPDVIDSCLRVCDEYDVQCAIHTDSLNESGFVETTLKAINGRTIHTYHSEGAGGGHAPDLIRVCAEHNVLPSSTNPTRPYCHGTIDEALDMLMVCHHLSKSIAEDVAFADSRIRPETVAAEDVLHDLGAISLMSSDSMAMGRIGEVISRTWRTAHKMKVQRGPLLTLGTPHRDTLTRDNERIKRYVAKYTINPAIAHGISHRVGSIEVGKLADLVLYRPDNFATRPEMVIKGGQIAMANFGESNGSIPTVQPIYLRRTWGFQPQCAANNSITFVSQASLANVATYHLHKRVEAVRNCRNIGKADMKLNSATPKITVNPETYEVHADGHLLSVPPANELPMTQGACIY</sequence>
<dbReference type="SUPFAM" id="SSF51338">
    <property type="entry name" value="Composite domain of metallo-dependent hydrolases"/>
    <property type="match status" value="2"/>
</dbReference>
<feature type="binding site" description="via carbamate group" evidence="8">
    <location>
        <position position="458"/>
    </location>
    <ligand>
        <name>Ni(2+)</name>
        <dbReference type="ChEBI" id="CHEBI:49786"/>
        <label>1</label>
    </ligand>
</feature>
<evidence type="ECO:0000313" key="12">
    <source>
        <dbReference type="EMBL" id="WFD04335.1"/>
    </source>
</evidence>
<dbReference type="PROSITE" id="PS51368">
    <property type="entry name" value="UREASE_3"/>
    <property type="match status" value="1"/>
</dbReference>
<feature type="modified residue" description="N6-carboxylysine" evidence="7">
    <location>
        <position position="458"/>
    </location>
</feature>
<comment type="PTM">
    <text evidence="7">Carbamylation allows a single lysine to coordinate two nickel ions.</text>
</comment>
<dbReference type="InterPro" id="IPR002026">
    <property type="entry name" value="Urease_gamma/gamma-beta_su"/>
</dbReference>
<evidence type="ECO:0000256" key="7">
    <source>
        <dbReference type="PIRSR" id="PIRSR001222-50"/>
    </source>
</evidence>
<proteinExistence type="inferred from homology"/>
<keyword evidence="3 6" id="KW-0533">Nickel</keyword>
<dbReference type="InterPro" id="IPR050069">
    <property type="entry name" value="Urease_subunit"/>
</dbReference>
<feature type="binding site" description="via carbamate group" evidence="8">
    <location>
        <position position="458"/>
    </location>
    <ligand>
        <name>Ni(2+)</name>
        <dbReference type="ChEBI" id="CHEBI:49786"/>
        <label>2</label>
    </ligand>
</feature>
<dbReference type="Proteomes" id="UP001214603">
    <property type="component" value="Chromosome 8"/>
</dbReference>
<dbReference type="PANTHER" id="PTHR33569">
    <property type="entry name" value="UREASE"/>
    <property type="match status" value="1"/>
</dbReference>
<feature type="binding site" evidence="8">
    <location>
        <position position="601"/>
    </location>
    <ligand>
        <name>Ni(2+)</name>
        <dbReference type="ChEBI" id="CHEBI:49786"/>
        <label>1</label>
    </ligand>
</feature>
<dbReference type="CDD" id="cd00375">
    <property type="entry name" value="Urease_alpha"/>
    <property type="match status" value="1"/>
</dbReference>
<dbReference type="InterPro" id="IPR005848">
    <property type="entry name" value="Urease_asu"/>
</dbReference>
<evidence type="ECO:0000256" key="2">
    <source>
        <dbReference type="ARBA" id="ARBA00012934"/>
    </source>
</evidence>
<dbReference type="GO" id="GO:0035550">
    <property type="term" value="C:urease complex"/>
    <property type="evidence" value="ECO:0007669"/>
    <property type="project" value="InterPro"/>
</dbReference>
<dbReference type="GO" id="GO:0016151">
    <property type="term" value="F:nickel cation binding"/>
    <property type="evidence" value="ECO:0007669"/>
    <property type="project" value="InterPro"/>
</dbReference>
<feature type="active site" description="Proton donor" evidence="9 10">
    <location>
        <position position="561"/>
    </location>
</feature>
<feature type="domain" description="Urease" evidence="11">
    <location>
        <begin position="370"/>
        <end position="812"/>
    </location>
</feature>
<dbReference type="InterPro" id="IPR036461">
    <property type="entry name" value="Urease_betasu_sf"/>
</dbReference>
<dbReference type="SUPFAM" id="SSF54111">
    <property type="entry name" value="Urease, gamma-subunit"/>
    <property type="match status" value="1"/>
</dbReference>
<keyword evidence="4 6" id="KW-0479">Metal-binding</keyword>
<dbReference type="Pfam" id="PF00449">
    <property type="entry name" value="Urease_alpha"/>
    <property type="match status" value="1"/>
</dbReference>
<dbReference type="Gene3D" id="3.30.280.10">
    <property type="entry name" value="Urease, gamma-like subunit"/>
    <property type="match status" value="1"/>
</dbReference>
<dbReference type="Pfam" id="PF01979">
    <property type="entry name" value="Amidohydro_1"/>
    <property type="match status" value="1"/>
</dbReference>
<dbReference type="InterPro" id="IPR008221">
    <property type="entry name" value="Urease"/>
</dbReference>
<gene>
    <name evidence="12" type="primary">URE1</name>
    <name evidence="12" type="ORF">MOBT1_003042</name>
</gene>
<evidence type="ECO:0000256" key="6">
    <source>
        <dbReference type="PIRNR" id="PIRNR001222"/>
    </source>
</evidence>
<dbReference type="NCBIfam" id="TIGR01792">
    <property type="entry name" value="urease_alph"/>
    <property type="match status" value="1"/>
</dbReference>
<dbReference type="SUPFAM" id="SSF51278">
    <property type="entry name" value="Urease, beta-subunit"/>
    <property type="match status" value="1"/>
</dbReference>
<evidence type="ECO:0000256" key="5">
    <source>
        <dbReference type="ARBA" id="ARBA00022801"/>
    </source>
</evidence>
<keyword evidence="5 6" id="KW-0378">Hydrolase</keyword>
<dbReference type="InterPro" id="IPR017951">
    <property type="entry name" value="Urease_asu_c"/>
</dbReference>
<evidence type="ECO:0000256" key="9">
    <source>
        <dbReference type="PIRSR" id="PIRSR611612-52"/>
    </source>
</evidence>
<dbReference type="Gene3D" id="3.20.20.140">
    <property type="entry name" value="Metal-dependent hydrolases"/>
    <property type="match status" value="1"/>
</dbReference>
<evidence type="ECO:0000256" key="10">
    <source>
        <dbReference type="PROSITE-ProRule" id="PRU00700"/>
    </source>
</evidence>
<feature type="binding site" evidence="8">
    <location>
        <position position="377"/>
    </location>
    <ligand>
        <name>Ni(2+)</name>
        <dbReference type="ChEBI" id="CHEBI:49786"/>
        <label>1</label>
    </ligand>
</feature>
<comment type="cofactor">
    <cofactor evidence="8">
        <name>Ni cation</name>
        <dbReference type="ChEBI" id="CHEBI:25516"/>
    </cofactor>
    <text evidence="8">Binds 2 nickel ions per subunit.</text>
</comment>
<comment type="pathway">
    <text evidence="1 6">Nitrogen metabolism; urea degradation; CO(2) and NH(3) from urea (urease route): step 1/1.</text>
</comment>
<dbReference type="AlphaFoldDB" id="A0AAF0E313"/>
<dbReference type="PROSITE" id="PS00145">
    <property type="entry name" value="UREASE_2"/>
    <property type="match status" value="1"/>
</dbReference>
<dbReference type="InterPro" id="IPR017950">
    <property type="entry name" value="Urease_AS"/>
</dbReference>
<dbReference type="Pfam" id="PF00547">
    <property type="entry name" value="Urease_gamma"/>
    <property type="match status" value="1"/>
</dbReference>
<dbReference type="Gene3D" id="2.30.40.10">
    <property type="entry name" value="Urease, subunit C, domain 1"/>
    <property type="match status" value="1"/>
</dbReference>
<evidence type="ECO:0000256" key="3">
    <source>
        <dbReference type="ARBA" id="ARBA00022596"/>
    </source>
</evidence>
<organism evidence="12 13">
    <name type="scientific">Malassezia obtusa</name>
    <dbReference type="NCBI Taxonomy" id="76774"/>
    <lineage>
        <taxon>Eukaryota</taxon>
        <taxon>Fungi</taxon>
        <taxon>Dikarya</taxon>
        <taxon>Basidiomycota</taxon>
        <taxon>Ustilaginomycotina</taxon>
        <taxon>Malasseziomycetes</taxon>
        <taxon>Malasseziales</taxon>
        <taxon>Malasseziaceae</taxon>
        <taxon>Malassezia</taxon>
    </lineage>
</organism>
<dbReference type="SUPFAM" id="SSF51556">
    <property type="entry name" value="Metallo-dependent hydrolases"/>
    <property type="match status" value="1"/>
</dbReference>
<evidence type="ECO:0000256" key="1">
    <source>
        <dbReference type="ARBA" id="ARBA00004897"/>
    </source>
</evidence>
<dbReference type="PIRSF" id="PIRSF001222">
    <property type="entry name" value="Urease"/>
    <property type="match status" value="1"/>
</dbReference>
<feature type="binding site" evidence="8">
    <location>
        <position position="487"/>
    </location>
    <ligand>
        <name>Ni(2+)</name>
        <dbReference type="ChEBI" id="CHEBI:49786"/>
        <label>2</label>
    </ligand>
</feature>
<evidence type="ECO:0000256" key="4">
    <source>
        <dbReference type="ARBA" id="ARBA00022723"/>
    </source>
</evidence>
<name>A0AAF0E313_9BASI</name>
<feature type="binding site" evidence="10">
    <location>
        <position position="460"/>
    </location>
    <ligand>
        <name>substrate</name>
    </ligand>
</feature>
<dbReference type="InterPro" id="IPR006680">
    <property type="entry name" value="Amidohydro-rel"/>
</dbReference>
<dbReference type="GO" id="GO:0009039">
    <property type="term" value="F:urease activity"/>
    <property type="evidence" value="ECO:0007669"/>
    <property type="project" value="UniProtKB-EC"/>
</dbReference>
<dbReference type="EC" id="3.5.1.5" evidence="2 6"/>
<reference evidence="12" key="1">
    <citation type="submission" date="2023-03" db="EMBL/GenBank/DDBJ databases">
        <title>Mating type loci evolution in Malassezia.</title>
        <authorList>
            <person name="Coelho M.A."/>
        </authorList>
    </citation>
    <scope>NUCLEOTIDE SEQUENCE</scope>
    <source>
        <strain evidence="12">CBS 7876</strain>
    </source>
</reference>
<dbReference type="Pfam" id="PF00699">
    <property type="entry name" value="Urease_beta"/>
    <property type="match status" value="1"/>
</dbReference>
<evidence type="ECO:0000259" key="11">
    <source>
        <dbReference type="PROSITE" id="PS51368"/>
    </source>
</evidence>